<feature type="transmembrane region" description="Helical" evidence="8">
    <location>
        <begin position="105"/>
        <end position="122"/>
    </location>
</feature>
<feature type="transmembrane region" description="Helical" evidence="8">
    <location>
        <begin position="258"/>
        <end position="278"/>
    </location>
</feature>
<dbReference type="Proteomes" id="UP000237061">
    <property type="component" value="Unassembled WGS sequence"/>
</dbReference>
<dbReference type="CDD" id="cd06550">
    <property type="entry name" value="TM_ABC_iron-siderophores_like"/>
    <property type="match status" value="1"/>
</dbReference>
<dbReference type="GO" id="GO:0022857">
    <property type="term" value="F:transmembrane transporter activity"/>
    <property type="evidence" value="ECO:0007669"/>
    <property type="project" value="InterPro"/>
</dbReference>
<evidence type="ECO:0000256" key="5">
    <source>
        <dbReference type="ARBA" id="ARBA00022692"/>
    </source>
</evidence>
<feature type="transmembrane region" description="Helical" evidence="8">
    <location>
        <begin position="351"/>
        <end position="369"/>
    </location>
</feature>
<dbReference type="EMBL" id="PPXC01000023">
    <property type="protein sequence ID" value="POH71764.1"/>
    <property type="molecule type" value="Genomic_DNA"/>
</dbReference>
<feature type="transmembrane region" description="Helical" evidence="8">
    <location>
        <begin position="284"/>
        <end position="312"/>
    </location>
</feature>
<accession>A0A2S3ZRM5</accession>
<dbReference type="InterPro" id="IPR037294">
    <property type="entry name" value="ABC_BtuC-like"/>
</dbReference>
<evidence type="ECO:0000313" key="10">
    <source>
        <dbReference type="Proteomes" id="UP000237061"/>
    </source>
</evidence>
<evidence type="ECO:0000256" key="3">
    <source>
        <dbReference type="ARBA" id="ARBA00022448"/>
    </source>
</evidence>
<evidence type="ECO:0000256" key="6">
    <source>
        <dbReference type="ARBA" id="ARBA00022989"/>
    </source>
</evidence>
<feature type="transmembrane region" description="Helical" evidence="8">
    <location>
        <begin position="160"/>
        <end position="180"/>
    </location>
</feature>
<sequence length="381" mass="38943">MILIYDIVCSVNDFLRTPLDPPRPVAPSPWPRSAAWRRHGTALTLSTSILLVILVSASTGPLSTSLPETAKIIAGHLVPGMAWMNDGSISVSQDQAVWNFRLPRTLLAGIAGASLALAGALLQTNVRNPLAEPYILGVSAGAGVGAVLAIVAGSTAVAGLGLNAAAFVGAAGATALVYLLARQGGIIAPSRLILAGVALGSLLAAITNFLTITTEAQNVYSVLFFLLGSVSAASYPQLILPGLALAGVGLYAMLRSRALNAMLAGDEAAIALGVNVTAMRRTLLLATALLTATTVAVCGGIGFVGLVVPHAVRMIVGSDHRRMLPLVILGGGLFLMLTDLLARTIAQPAEIPLGILTAAVGAPFFLWLMRTSGARAAGVEQ</sequence>
<organism evidence="9 10">
    <name type="scientific">Arthrobacter glacialis</name>
    <dbReference type="NCBI Taxonomy" id="1664"/>
    <lineage>
        <taxon>Bacteria</taxon>
        <taxon>Bacillati</taxon>
        <taxon>Actinomycetota</taxon>
        <taxon>Actinomycetes</taxon>
        <taxon>Micrococcales</taxon>
        <taxon>Micrococcaceae</taxon>
        <taxon>Arthrobacter</taxon>
    </lineage>
</organism>
<keyword evidence="6 8" id="KW-1133">Transmembrane helix</keyword>
<dbReference type="InterPro" id="IPR000522">
    <property type="entry name" value="ABC_transptr_permease_BtuC"/>
</dbReference>
<dbReference type="Pfam" id="PF01032">
    <property type="entry name" value="FecCD"/>
    <property type="match status" value="1"/>
</dbReference>
<keyword evidence="4" id="KW-1003">Cell membrane</keyword>
<comment type="subcellular location">
    <subcellularLocation>
        <location evidence="1">Cell membrane</location>
        <topology evidence="1">Multi-pass membrane protein</topology>
    </subcellularLocation>
</comment>
<keyword evidence="5 8" id="KW-0812">Transmembrane</keyword>
<keyword evidence="7 8" id="KW-0472">Membrane</keyword>
<feature type="transmembrane region" description="Helical" evidence="8">
    <location>
        <begin position="192"/>
        <end position="213"/>
    </location>
</feature>
<evidence type="ECO:0000256" key="7">
    <source>
        <dbReference type="ARBA" id="ARBA00023136"/>
    </source>
</evidence>
<name>A0A2S3ZRM5_ARTGL</name>
<protein>
    <submittedName>
        <fullName evidence="9">ABC transporter permease</fullName>
    </submittedName>
</protein>
<reference evidence="9 10" key="1">
    <citation type="submission" date="2018-01" db="EMBL/GenBank/DDBJ databases">
        <title>Arthrobacter sp. nov., from glaciers in China.</title>
        <authorList>
            <person name="Liu Q."/>
            <person name="Xin Y.-H."/>
        </authorList>
    </citation>
    <scope>NUCLEOTIDE SEQUENCE [LARGE SCALE GENOMIC DNA]</scope>
    <source>
        <strain evidence="9 10">HLT2-12-2</strain>
    </source>
</reference>
<dbReference type="AlphaFoldDB" id="A0A2S3ZRM5"/>
<dbReference type="FunFam" id="1.10.3470.10:FF:000001">
    <property type="entry name" value="Vitamin B12 ABC transporter permease BtuC"/>
    <property type="match status" value="1"/>
</dbReference>
<feature type="transmembrane region" description="Helical" evidence="8">
    <location>
        <begin position="219"/>
        <end position="246"/>
    </location>
</feature>
<dbReference type="SUPFAM" id="SSF81345">
    <property type="entry name" value="ABC transporter involved in vitamin B12 uptake, BtuC"/>
    <property type="match status" value="1"/>
</dbReference>
<evidence type="ECO:0000313" key="9">
    <source>
        <dbReference type="EMBL" id="POH71764.1"/>
    </source>
</evidence>
<evidence type="ECO:0000256" key="4">
    <source>
        <dbReference type="ARBA" id="ARBA00022475"/>
    </source>
</evidence>
<evidence type="ECO:0000256" key="8">
    <source>
        <dbReference type="SAM" id="Phobius"/>
    </source>
</evidence>
<keyword evidence="10" id="KW-1185">Reference proteome</keyword>
<feature type="transmembrane region" description="Helical" evidence="8">
    <location>
        <begin position="134"/>
        <end position="154"/>
    </location>
</feature>
<comment type="caution">
    <text evidence="9">The sequence shown here is derived from an EMBL/GenBank/DDBJ whole genome shotgun (WGS) entry which is preliminary data.</text>
</comment>
<dbReference type="PANTHER" id="PTHR30472:SF67">
    <property type="entry name" value="PERMEASE OF ABC TRANSPORTER-RELATED"/>
    <property type="match status" value="1"/>
</dbReference>
<dbReference type="PANTHER" id="PTHR30472">
    <property type="entry name" value="FERRIC ENTEROBACTIN TRANSPORT SYSTEM PERMEASE PROTEIN"/>
    <property type="match status" value="1"/>
</dbReference>
<proteinExistence type="inferred from homology"/>
<dbReference type="GO" id="GO:0033214">
    <property type="term" value="P:siderophore-iron import into cell"/>
    <property type="evidence" value="ECO:0007669"/>
    <property type="project" value="TreeGrafter"/>
</dbReference>
<evidence type="ECO:0000256" key="1">
    <source>
        <dbReference type="ARBA" id="ARBA00004651"/>
    </source>
</evidence>
<gene>
    <name evidence="9" type="ORF">CVS27_19305</name>
</gene>
<dbReference type="Gene3D" id="1.10.3470.10">
    <property type="entry name" value="ABC transporter involved in vitamin B12 uptake, BtuC"/>
    <property type="match status" value="1"/>
</dbReference>
<feature type="transmembrane region" description="Helical" evidence="8">
    <location>
        <begin position="40"/>
        <end position="59"/>
    </location>
</feature>
<feature type="transmembrane region" description="Helical" evidence="8">
    <location>
        <begin position="324"/>
        <end position="345"/>
    </location>
</feature>
<dbReference type="GO" id="GO:0005886">
    <property type="term" value="C:plasma membrane"/>
    <property type="evidence" value="ECO:0007669"/>
    <property type="project" value="UniProtKB-SubCell"/>
</dbReference>
<comment type="similarity">
    <text evidence="2">Belongs to the binding-protein-dependent transport system permease family. FecCD subfamily.</text>
</comment>
<keyword evidence="3" id="KW-0813">Transport</keyword>
<evidence type="ECO:0000256" key="2">
    <source>
        <dbReference type="ARBA" id="ARBA00007935"/>
    </source>
</evidence>